<feature type="signal peptide" evidence="1">
    <location>
        <begin position="1"/>
        <end position="17"/>
    </location>
</feature>
<evidence type="ECO:0000313" key="3">
    <source>
        <dbReference type="EMBL" id="KAG8182085.1"/>
    </source>
</evidence>
<dbReference type="Proteomes" id="UP000827092">
    <property type="component" value="Unassembled WGS sequence"/>
</dbReference>
<organism evidence="3 4">
    <name type="scientific">Oedothorax gibbosus</name>
    <dbReference type="NCBI Taxonomy" id="931172"/>
    <lineage>
        <taxon>Eukaryota</taxon>
        <taxon>Metazoa</taxon>
        <taxon>Ecdysozoa</taxon>
        <taxon>Arthropoda</taxon>
        <taxon>Chelicerata</taxon>
        <taxon>Arachnida</taxon>
        <taxon>Araneae</taxon>
        <taxon>Araneomorphae</taxon>
        <taxon>Entelegynae</taxon>
        <taxon>Araneoidea</taxon>
        <taxon>Linyphiidae</taxon>
        <taxon>Erigoninae</taxon>
        <taxon>Oedothorax</taxon>
    </lineage>
</organism>
<keyword evidence="4" id="KW-1185">Reference proteome</keyword>
<dbReference type="InterPro" id="IPR013177">
    <property type="entry name" value="Ribosomal_mS38_C"/>
</dbReference>
<feature type="domain" description="Ribosomal protein mS38 C-terminal" evidence="2">
    <location>
        <begin position="136"/>
        <end position="169"/>
    </location>
</feature>
<evidence type="ECO:0000313" key="4">
    <source>
        <dbReference type="Proteomes" id="UP000827092"/>
    </source>
</evidence>
<dbReference type="EMBL" id="JAFNEN010000482">
    <property type="protein sequence ID" value="KAG8182085.1"/>
    <property type="molecule type" value="Genomic_DNA"/>
</dbReference>
<reference evidence="3 4" key="1">
    <citation type="journal article" date="2022" name="Nat. Ecol. Evol.">
        <title>A masculinizing supergene underlies an exaggerated male reproductive morph in a spider.</title>
        <authorList>
            <person name="Hendrickx F."/>
            <person name="De Corte Z."/>
            <person name="Sonet G."/>
            <person name="Van Belleghem S.M."/>
            <person name="Kostlbacher S."/>
            <person name="Vangestel C."/>
        </authorList>
    </citation>
    <scope>NUCLEOTIDE SEQUENCE [LARGE SCALE GENOMIC DNA]</scope>
    <source>
        <strain evidence="3">W744_W776</strain>
    </source>
</reference>
<comment type="caution">
    <text evidence="3">The sequence shown here is derived from an EMBL/GenBank/DDBJ whole genome shotgun (WGS) entry which is preliminary data.</text>
</comment>
<protein>
    <recommendedName>
        <fullName evidence="2">Ribosomal protein mS38 C-terminal domain-containing protein</fullName>
    </recommendedName>
</protein>
<dbReference type="SMART" id="SM01155">
    <property type="entry name" value="DUF1713"/>
    <property type="match status" value="1"/>
</dbReference>
<feature type="chain" id="PRO_5043675362" description="Ribosomal protein mS38 C-terminal domain-containing protein" evidence="1">
    <location>
        <begin position="18"/>
        <end position="242"/>
    </location>
</feature>
<evidence type="ECO:0000259" key="2">
    <source>
        <dbReference type="SMART" id="SM01155"/>
    </source>
</evidence>
<sequence length="242" mass="28581">MQKYFLLLLKSFYIIMALRQFASKCGSPVWSYLTTFKAGQTSIITNSTSRILNSTNPIKEVKITSGILNKLNASNIHSSPGFIDFVANNLNKRLYTPTNTINSIKVYNDININPILIEDRINRVEILDPQTVVKKEAIRMINIRRKKMKKHKLIKLRKKMKFVFAKIRMRKELRIEQAFRTELLTKVEAADKFDAAEYVRNILDTIRYQPRQRTVEEEVERRRQLKKVNKYQTTFVKPRFDY</sequence>
<name>A0AAV6UCI6_9ARAC</name>
<gene>
    <name evidence="3" type="ORF">JTE90_008619</name>
</gene>
<keyword evidence="1" id="KW-0732">Signal</keyword>
<proteinExistence type="predicted"/>
<dbReference type="AlphaFoldDB" id="A0AAV6UCI6"/>
<accession>A0AAV6UCI6</accession>
<evidence type="ECO:0000256" key="1">
    <source>
        <dbReference type="SAM" id="SignalP"/>
    </source>
</evidence>